<dbReference type="InterPro" id="IPR009081">
    <property type="entry name" value="PP-bd_ACP"/>
</dbReference>
<dbReference type="GO" id="GO:0043041">
    <property type="term" value="P:amino acid activation for nonribosomal peptide biosynthetic process"/>
    <property type="evidence" value="ECO:0007669"/>
    <property type="project" value="TreeGrafter"/>
</dbReference>
<evidence type="ECO:0000256" key="4">
    <source>
        <dbReference type="ARBA" id="ARBA00022553"/>
    </source>
</evidence>
<dbReference type="PROSITE" id="PS00455">
    <property type="entry name" value="AMP_BINDING"/>
    <property type="match status" value="1"/>
</dbReference>
<dbReference type="PROSITE" id="PS50075">
    <property type="entry name" value="CARRIER"/>
    <property type="match status" value="1"/>
</dbReference>
<dbReference type="InterPro" id="IPR057737">
    <property type="entry name" value="Condensation_MtbB-like"/>
</dbReference>
<dbReference type="FunFam" id="3.30.300.30:FF:000010">
    <property type="entry name" value="Enterobactin synthetase component F"/>
    <property type="match status" value="1"/>
</dbReference>
<dbReference type="SMART" id="SM00823">
    <property type="entry name" value="PKS_PP"/>
    <property type="match status" value="1"/>
</dbReference>
<dbReference type="InterPro" id="IPR001242">
    <property type="entry name" value="Condensation_dom"/>
</dbReference>
<dbReference type="InterPro" id="IPR023213">
    <property type="entry name" value="CAT-like_dom_sf"/>
</dbReference>
<dbReference type="RefSeq" id="WP_144875903.1">
    <property type="nucleotide sequence ID" value="NZ_LR214361.1"/>
</dbReference>
<dbReference type="InterPro" id="IPR025110">
    <property type="entry name" value="AMP-bd_C"/>
</dbReference>
<dbReference type="GO" id="GO:0031177">
    <property type="term" value="F:phosphopantetheine binding"/>
    <property type="evidence" value="ECO:0007669"/>
    <property type="project" value="InterPro"/>
</dbReference>
<dbReference type="Pfam" id="PF00550">
    <property type="entry name" value="PP-binding"/>
    <property type="match status" value="1"/>
</dbReference>
<dbReference type="Gene3D" id="3.30.300.30">
    <property type="match status" value="1"/>
</dbReference>
<protein>
    <submittedName>
        <fullName evidence="8">Amino acid adenylation domain-containing protein</fullName>
    </submittedName>
</protein>
<dbReference type="Gene3D" id="3.30.559.30">
    <property type="entry name" value="Nonribosomal peptide synthetase, condensation domain"/>
    <property type="match status" value="1"/>
</dbReference>
<dbReference type="FunFam" id="3.40.50.12780:FF:000012">
    <property type="entry name" value="Non-ribosomal peptide synthetase"/>
    <property type="match status" value="1"/>
</dbReference>
<dbReference type="GO" id="GO:0044550">
    <property type="term" value="P:secondary metabolite biosynthetic process"/>
    <property type="evidence" value="ECO:0007669"/>
    <property type="project" value="UniProtKB-ARBA"/>
</dbReference>
<proteinExistence type="predicted"/>
<comment type="pathway">
    <text evidence="2">Siderophore biosynthesis.</text>
</comment>
<gene>
    <name evidence="8" type="ORF">H1P_6270014</name>
</gene>
<feature type="domain" description="Carrier" evidence="7">
    <location>
        <begin position="1034"/>
        <end position="1109"/>
    </location>
</feature>
<name>A0A563W1H4_9CYAN</name>
<accession>A0A563W1H4</accession>
<keyword evidence="3" id="KW-0596">Phosphopantetheine</keyword>
<feature type="region of interest" description="Disordered" evidence="6">
    <location>
        <begin position="1110"/>
        <end position="1140"/>
    </location>
</feature>
<evidence type="ECO:0000313" key="9">
    <source>
        <dbReference type="Proteomes" id="UP000320055"/>
    </source>
</evidence>
<dbReference type="InterPro" id="IPR036736">
    <property type="entry name" value="ACP-like_sf"/>
</dbReference>
<dbReference type="GO" id="GO:0008610">
    <property type="term" value="P:lipid biosynthetic process"/>
    <property type="evidence" value="ECO:0007669"/>
    <property type="project" value="UniProtKB-ARBA"/>
</dbReference>
<evidence type="ECO:0000313" key="8">
    <source>
        <dbReference type="EMBL" id="VEP17552.1"/>
    </source>
</evidence>
<evidence type="ECO:0000256" key="2">
    <source>
        <dbReference type="ARBA" id="ARBA00004924"/>
    </source>
</evidence>
<dbReference type="GO" id="GO:0016874">
    <property type="term" value="F:ligase activity"/>
    <property type="evidence" value="ECO:0007669"/>
    <property type="project" value="UniProtKB-KW"/>
</dbReference>
<feature type="compositionally biased region" description="Basic residues" evidence="6">
    <location>
        <begin position="1121"/>
        <end position="1140"/>
    </location>
</feature>
<reference evidence="8 9" key="1">
    <citation type="submission" date="2019-01" db="EMBL/GenBank/DDBJ databases">
        <authorList>
            <person name="Brito A."/>
        </authorList>
    </citation>
    <scope>NUCLEOTIDE SEQUENCE [LARGE SCALE GENOMIC DNA]</scope>
    <source>
        <strain evidence="8">1</strain>
    </source>
</reference>
<dbReference type="Pfam" id="PF00501">
    <property type="entry name" value="AMP-binding"/>
    <property type="match status" value="1"/>
</dbReference>
<evidence type="ECO:0000256" key="1">
    <source>
        <dbReference type="ARBA" id="ARBA00001957"/>
    </source>
</evidence>
<keyword evidence="5" id="KW-0436">Ligase</keyword>
<organism evidence="8 9">
    <name type="scientific">Hyella patelloides LEGE 07179</name>
    <dbReference type="NCBI Taxonomy" id="945734"/>
    <lineage>
        <taxon>Bacteria</taxon>
        <taxon>Bacillati</taxon>
        <taxon>Cyanobacteriota</taxon>
        <taxon>Cyanophyceae</taxon>
        <taxon>Pleurocapsales</taxon>
        <taxon>Hyellaceae</taxon>
        <taxon>Hyella</taxon>
    </lineage>
</organism>
<dbReference type="FunFam" id="3.40.50.980:FF:000001">
    <property type="entry name" value="Non-ribosomal peptide synthetase"/>
    <property type="match status" value="1"/>
</dbReference>
<dbReference type="Gene3D" id="3.30.559.10">
    <property type="entry name" value="Chloramphenicol acetyltransferase-like domain"/>
    <property type="match status" value="1"/>
</dbReference>
<comment type="cofactor">
    <cofactor evidence="1">
        <name>pantetheine 4'-phosphate</name>
        <dbReference type="ChEBI" id="CHEBI:47942"/>
    </cofactor>
</comment>
<dbReference type="FunFam" id="3.30.559.10:FF:000023">
    <property type="entry name" value="Non-ribosomal peptide synthetase"/>
    <property type="match status" value="1"/>
</dbReference>
<dbReference type="InterPro" id="IPR010071">
    <property type="entry name" value="AA_adenyl_dom"/>
</dbReference>
<evidence type="ECO:0000259" key="7">
    <source>
        <dbReference type="PROSITE" id="PS50075"/>
    </source>
</evidence>
<dbReference type="FunFam" id="3.30.559.30:FF:000006">
    <property type="entry name" value="Yersiniabactin polyketide/non-ribosomal peptide synthetase"/>
    <property type="match status" value="1"/>
</dbReference>
<dbReference type="PANTHER" id="PTHR45527:SF10">
    <property type="entry name" value="PYOCHELIN SYNTHASE PCHF"/>
    <property type="match status" value="1"/>
</dbReference>
<dbReference type="OrthoDB" id="428071at2"/>
<dbReference type="InterPro" id="IPR020845">
    <property type="entry name" value="AMP-binding_CS"/>
</dbReference>
<evidence type="ECO:0000256" key="6">
    <source>
        <dbReference type="SAM" id="MobiDB-lite"/>
    </source>
</evidence>
<dbReference type="CDD" id="cd12114">
    <property type="entry name" value="A_NRPS_TlmIV_like"/>
    <property type="match status" value="1"/>
</dbReference>
<dbReference type="SUPFAM" id="SSF56801">
    <property type="entry name" value="Acetyl-CoA synthetase-like"/>
    <property type="match status" value="1"/>
</dbReference>
<dbReference type="InterPro" id="IPR020806">
    <property type="entry name" value="PKS_PP-bd"/>
</dbReference>
<dbReference type="GO" id="GO:0005737">
    <property type="term" value="C:cytoplasm"/>
    <property type="evidence" value="ECO:0007669"/>
    <property type="project" value="TreeGrafter"/>
</dbReference>
<dbReference type="Gene3D" id="3.40.50.980">
    <property type="match status" value="2"/>
</dbReference>
<dbReference type="Proteomes" id="UP000320055">
    <property type="component" value="Unassembled WGS sequence"/>
</dbReference>
<evidence type="ECO:0000256" key="3">
    <source>
        <dbReference type="ARBA" id="ARBA00022450"/>
    </source>
</evidence>
<keyword evidence="4" id="KW-0597">Phosphoprotein</keyword>
<dbReference type="Gene3D" id="2.30.38.10">
    <property type="entry name" value="Luciferase, Domain 3"/>
    <property type="match status" value="1"/>
</dbReference>
<sequence>MSSSETNLIRKSRLSLAKQQLLAQRLRGESTSATAKYPSVISRLSDRQQPFPLTDIQQAYWVGRQGGLELGNISTHGYFEIETQDITVAQFERGWQQLIQRHEMLRTIFRPDGQQQILADVLDYQISFQDLQAENSETIEACLHQIRQQMSHHVFTLDRWPLFEIQALCLEGNKVRFCFSLDVLIADAWSCELLFAELGDLIKQPDLALPPLELSFRDYVLAERDFQDSPLYRRAQDYWHERLDEIPPAPKLPLQKSLQEIASPHFVRREKKLSAATWQQLKQRAHQVNLTPSGILLAAFAEILTIWSKNPRFTLNLTLYNRLPLHPEVNQIVGDFTSVTLLAVDNSARDSFTARAKRIQEQFWNDLDRSHYSGVKVIRELAKRQQCPAAALMPVIFTSTLTNQSLTRENAEPSQDSYNRDMLKGLGNMVYMITQTPQVYLDHQVFFKPSGELVLNWDCIEELFPEGLLDEMFAAYGTLLEKLATEDEVWQAKTIQLLPQQQLEQLANFNQTEAPFKKEDTLLHSLFFERVQQQPEATAVIAGDRTLSYQEVSDRALQLGRQLKDLGATPNQLVAVVMEKGWEQVVAVLGVLASGAAYVPIDPSLPLERREYLLKQGYVKIVLTQAKHNRSLEWSAGLKRICVDTLEYSPLAQLPEFVQQPGDIAYVIYTSGSTGMPKGVTIDHQGAVNTIVDINQRFAINQSDRLLALSSLSFDLSVYDIFGTLAAGGTIVIPPAERIKDPSHWLELLLQHQITIWNTVPALMEMLVEYVAASSIPVSSLLRLTLLSGDWLPLDLPDQITELFPQTKVISLGGATEASIWSILYPITKVDPDWKSIPYGRPMANQRFYVLNQAFKPCPLFVPGQLYIGGIGLAKGYWKDEAKTNASFIIHPDTGERLYRTGDLGRYLPDGNIEFLGREDFQVKINGHRIELGEIETAIAAHPEIKATVVTAIETSPKNKQLVAYLVAHQESVKESKLTDELRQFLLDKLPAYMMPSAFIFLPSFPLTPNGKIDRRQLPKPESNPAKIPQAYVAPTTELETKLSQIVQNILSLERVGIYDNFFDLGGNSVHLVKTHIQIRELIKRDIPIVEMFRYPTISALAQYLNRSSPESNAGYEKLTRAKQRQRLQQRRQKQSPKRR</sequence>
<dbReference type="Gene3D" id="1.10.1200.10">
    <property type="entry name" value="ACP-like"/>
    <property type="match status" value="1"/>
</dbReference>
<dbReference type="PANTHER" id="PTHR45527">
    <property type="entry name" value="NONRIBOSOMAL PEPTIDE SYNTHETASE"/>
    <property type="match status" value="1"/>
</dbReference>
<dbReference type="Pfam" id="PF00668">
    <property type="entry name" value="Condensation"/>
    <property type="match status" value="1"/>
</dbReference>
<dbReference type="InterPro" id="IPR000873">
    <property type="entry name" value="AMP-dep_synth/lig_dom"/>
</dbReference>
<dbReference type="InterPro" id="IPR045851">
    <property type="entry name" value="AMP-bd_C_sf"/>
</dbReference>
<dbReference type="NCBIfam" id="TIGR01733">
    <property type="entry name" value="AA-adenyl-dom"/>
    <property type="match status" value="1"/>
</dbReference>
<evidence type="ECO:0000256" key="5">
    <source>
        <dbReference type="ARBA" id="ARBA00022598"/>
    </source>
</evidence>
<keyword evidence="9" id="KW-1185">Reference proteome</keyword>
<dbReference type="EMBL" id="CAACVJ010000587">
    <property type="protein sequence ID" value="VEP17552.1"/>
    <property type="molecule type" value="Genomic_DNA"/>
</dbReference>
<dbReference type="Pfam" id="PF13193">
    <property type="entry name" value="AMP-binding_C"/>
    <property type="match status" value="1"/>
</dbReference>
<dbReference type="CDD" id="cd19535">
    <property type="entry name" value="Cyc_NRPS"/>
    <property type="match status" value="1"/>
</dbReference>
<dbReference type="AlphaFoldDB" id="A0A563W1H4"/>
<dbReference type="SUPFAM" id="SSF47336">
    <property type="entry name" value="ACP-like"/>
    <property type="match status" value="1"/>
</dbReference>
<dbReference type="SUPFAM" id="SSF52777">
    <property type="entry name" value="CoA-dependent acyltransferases"/>
    <property type="match status" value="2"/>
</dbReference>